<protein>
    <submittedName>
        <fullName evidence="3 4">Polyglutamine-binding protein, putative</fullName>
    </submittedName>
</protein>
<reference evidence="4" key="3">
    <citation type="submission" date="2021-02" db="UniProtKB">
        <authorList>
            <consortium name="EnsemblMetazoa"/>
        </authorList>
    </citation>
    <scope>IDENTIFICATION</scope>
    <source>
        <strain evidence="4">USDA</strain>
    </source>
</reference>
<feature type="compositionally biased region" description="Polar residues" evidence="1">
    <location>
        <begin position="228"/>
        <end position="238"/>
    </location>
</feature>
<dbReference type="CTD" id="8236916"/>
<dbReference type="InParanoid" id="E0W331"/>
<dbReference type="CDD" id="cd00201">
    <property type="entry name" value="WW"/>
    <property type="match status" value="1"/>
</dbReference>
<dbReference type="Proteomes" id="UP000009046">
    <property type="component" value="Unassembled WGS sequence"/>
</dbReference>
<feature type="compositionally biased region" description="Acidic residues" evidence="1">
    <location>
        <begin position="167"/>
        <end position="182"/>
    </location>
</feature>
<evidence type="ECO:0000259" key="2">
    <source>
        <dbReference type="PROSITE" id="PS50020"/>
    </source>
</evidence>
<dbReference type="OMA" id="IYHECSK"/>
<organism>
    <name type="scientific">Pediculus humanus subsp. corporis</name>
    <name type="common">Body louse</name>
    <dbReference type="NCBI Taxonomy" id="121224"/>
    <lineage>
        <taxon>Eukaryota</taxon>
        <taxon>Metazoa</taxon>
        <taxon>Ecdysozoa</taxon>
        <taxon>Arthropoda</taxon>
        <taxon>Hexapoda</taxon>
        <taxon>Insecta</taxon>
        <taxon>Pterygota</taxon>
        <taxon>Neoptera</taxon>
        <taxon>Paraneoptera</taxon>
        <taxon>Psocodea</taxon>
        <taxon>Troctomorpha</taxon>
        <taxon>Phthiraptera</taxon>
        <taxon>Anoplura</taxon>
        <taxon>Pediculidae</taxon>
        <taxon>Pediculus</taxon>
    </lineage>
</organism>
<evidence type="ECO:0000313" key="3">
    <source>
        <dbReference type="EMBL" id="EEB20037.1"/>
    </source>
</evidence>
<dbReference type="Gene3D" id="3.40.30.10">
    <property type="entry name" value="Glutaredoxin"/>
    <property type="match status" value="1"/>
</dbReference>
<feature type="compositionally biased region" description="Basic and acidic residues" evidence="1">
    <location>
        <begin position="183"/>
        <end position="193"/>
    </location>
</feature>
<reference evidence="3" key="1">
    <citation type="submission" date="2007-04" db="EMBL/GenBank/DDBJ databases">
        <title>Annotation of Pediculus humanus corporis strain USDA.</title>
        <authorList>
            <person name="Kirkness E."/>
            <person name="Hannick L."/>
            <person name="Hass B."/>
            <person name="Bruggner R."/>
            <person name="Lawson D."/>
            <person name="Bidwell S."/>
            <person name="Joardar V."/>
            <person name="Caler E."/>
            <person name="Walenz B."/>
            <person name="Inman J."/>
            <person name="Schobel S."/>
            <person name="Galinsky K."/>
            <person name="Amedeo P."/>
            <person name="Strausberg R."/>
        </authorList>
    </citation>
    <scope>NUCLEOTIDE SEQUENCE</scope>
    <source>
        <strain evidence="3">USDA</strain>
    </source>
</reference>
<keyword evidence="5" id="KW-1185">Reference proteome</keyword>
<evidence type="ECO:0000313" key="4">
    <source>
        <dbReference type="EnsemblMetazoa" id="PHUM600860-PA"/>
    </source>
</evidence>
<sequence>MPLPAELAVRLSKRGILTPQTPSYENSTQEEVIAEDYDDKKGSNTVKNHLEEESVQYTQEEIQYKIKGYPGCPNKYNIYHECTAYCKEKYGNGKLTPDPKYLYLKNKMLLKYPLPEGWQEVYDPGTGRHYYWDYKSDAVSWLPPGHPKHVPSEPAAVAREEVRLAETDDESESEENSDEESGATDRDKKQVRIERHRARGRSKVKENDLDPMDPASYSDIPRGKWSSGLLSDTKTGVDSTVAGPLYQQRPYPSPGDILRKNKGKHSQKLTTVSFPELPPS</sequence>
<name>E0W331_PEDHC</name>
<feature type="domain" description="WW" evidence="2">
    <location>
        <begin position="112"/>
        <end position="146"/>
    </location>
</feature>
<dbReference type="GeneID" id="8236916"/>
<evidence type="ECO:0000256" key="1">
    <source>
        <dbReference type="SAM" id="MobiDB-lite"/>
    </source>
</evidence>
<dbReference type="SUPFAM" id="SSF51045">
    <property type="entry name" value="WW domain"/>
    <property type="match status" value="1"/>
</dbReference>
<dbReference type="AlphaFoldDB" id="E0W331"/>
<dbReference type="PROSITE" id="PS50020">
    <property type="entry name" value="WW_DOMAIN_2"/>
    <property type="match status" value="1"/>
</dbReference>
<dbReference type="eggNOG" id="KOG3427">
    <property type="taxonomic scope" value="Eukaryota"/>
</dbReference>
<dbReference type="Gene3D" id="2.20.70.10">
    <property type="match status" value="1"/>
</dbReference>
<dbReference type="InterPro" id="IPR001202">
    <property type="entry name" value="WW_dom"/>
</dbReference>
<dbReference type="STRING" id="121224.E0W331"/>
<dbReference type="EMBL" id="DS235882">
    <property type="protein sequence ID" value="EEB20037.1"/>
    <property type="molecule type" value="Genomic_DNA"/>
</dbReference>
<proteinExistence type="predicted"/>
<gene>
    <name evidence="4" type="primary">8236916</name>
    <name evidence="3" type="ORF">Phum_PHUM600860</name>
</gene>
<evidence type="ECO:0000313" key="5">
    <source>
        <dbReference type="Proteomes" id="UP000009046"/>
    </source>
</evidence>
<accession>E0W331</accession>
<reference evidence="3" key="2">
    <citation type="submission" date="2007-04" db="EMBL/GenBank/DDBJ databases">
        <title>The genome of the human body louse.</title>
        <authorList>
            <consortium name="The Human Body Louse Genome Consortium"/>
            <person name="Kirkness E."/>
            <person name="Walenz B."/>
            <person name="Hass B."/>
            <person name="Bruggner R."/>
            <person name="Strausberg R."/>
        </authorList>
    </citation>
    <scope>NUCLEOTIDE SEQUENCE</scope>
    <source>
        <strain evidence="3">USDA</strain>
    </source>
</reference>
<dbReference type="Pfam" id="PF00397">
    <property type="entry name" value="WW"/>
    <property type="match status" value="1"/>
</dbReference>
<dbReference type="OrthoDB" id="42462at2759"/>
<dbReference type="EnsemblMetazoa" id="PHUM600860-RA">
    <property type="protein sequence ID" value="PHUM600860-PA"/>
    <property type="gene ID" value="PHUM600860"/>
</dbReference>
<dbReference type="FunCoup" id="E0W331">
    <property type="interactions" value="125"/>
</dbReference>
<dbReference type="EMBL" id="AAZO01007327">
    <property type="status" value="NOT_ANNOTATED_CDS"/>
    <property type="molecule type" value="Genomic_DNA"/>
</dbReference>
<feature type="region of interest" description="Disordered" evidence="1">
    <location>
        <begin position="163"/>
        <end position="280"/>
    </location>
</feature>
<dbReference type="HOGENOM" id="CLU_043596_0_0_1"/>
<dbReference type="InterPro" id="IPR036020">
    <property type="entry name" value="WW_dom_sf"/>
</dbReference>
<dbReference type="SMART" id="SM00456">
    <property type="entry name" value="WW"/>
    <property type="match status" value="1"/>
</dbReference>
<dbReference type="VEuPathDB" id="VectorBase:PHUM600860"/>
<dbReference type="RefSeq" id="XP_002432775.1">
    <property type="nucleotide sequence ID" value="XM_002432730.1"/>
</dbReference>
<dbReference type="KEGG" id="phu:Phum_PHUM600860"/>